<name>A0A0P1BH18_9BASI</name>
<protein>
    <submittedName>
        <fullName evidence="1">Uncharacterized protein</fullName>
    </submittedName>
</protein>
<keyword evidence="2" id="KW-1185">Reference proteome</keyword>
<organism evidence="1 2">
    <name type="scientific">Ceraceosorus bombacis</name>
    <dbReference type="NCBI Taxonomy" id="401625"/>
    <lineage>
        <taxon>Eukaryota</taxon>
        <taxon>Fungi</taxon>
        <taxon>Dikarya</taxon>
        <taxon>Basidiomycota</taxon>
        <taxon>Ustilaginomycotina</taxon>
        <taxon>Exobasidiomycetes</taxon>
        <taxon>Ceraceosorales</taxon>
        <taxon>Ceraceosoraceae</taxon>
        <taxon>Ceraceosorus</taxon>
    </lineage>
</organism>
<dbReference type="Proteomes" id="UP000054845">
    <property type="component" value="Unassembled WGS sequence"/>
</dbReference>
<sequence>MHSNKRLIANQDRSAVLGAVTDCATGEPCAVWRNELACPMLGVTQAYGSGGNPSRQNDP</sequence>
<evidence type="ECO:0000313" key="2">
    <source>
        <dbReference type="Proteomes" id="UP000054845"/>
    </source>
</evidence>
<proteinExistence type="predicted"/>
<accession>A0A0P1BH18</accession>
<evidence type="ECO:0000313" key="1">
    <source>
        <dbReference type="EMBL" id="CEH15342.1"/>
    </source>
</evidence>
<dbReference type="AlphaFoldDB" id="A0A0P1BH18"/>
<dbReference type="EMBL" id="CCYA01000260">
    <property type="protein sequence ID" value="CEH15342.1"/>
    <property type="molecule type" value="Genomic_DNA"/>
</dbReference>
<reference evidence="1 2" key="1">
    <citation type="submission" date="2014-09" db="EMBL/GenBank/DDBJ databases">
        <authorList>
            <person name="Magalhaes I.L.F."/>
            <person name="Oliveira U."/>
            <person name="Santos F.R."/>
            <person name="Vidigal T.H.D.A."/>
            <person name="Brescovit A.D."/>
            <person name="Santos A.J."/>
        </authorList>
    </citation>
    <scope>NUCLEOTIDE SEQUENCE [LARGE SCALE GENOMIC DNA]</scope>
</reference>